<feature type="domain" description="GST N-terminal" evidence="2">
    <location>
        <begin position="1"/>
        <end position="86"/>
    </location>
</feature>
<dbReference type="InterPro" id="IPR036249">
    <property type="entry name" value="Thioredoxin-like_sf"/>
</dbReference>
<dbReference type="Proteomes" id="UP000829685">
    <property type="component" value="Unassembled WGS sequence"/>
</dbReference>
<dbReference type="CDD" id="cd03046">
    <property type="entry name" value="GST_N_GTT1_like"/>
    <property type="match status" value="1"/>
</dbReference>
<proteinExistence type="inferred from homology"/>
<dbReference type="InterPro" id="IPR004045">
    <property type="entry name" value="Glutathione_S-Trfase_N"/>
</dbReference>
<reference evidence="4" key="1">
    <citation type="submission" date="2021-03" db="EMBL/GenBank/DDBJ databases">
        <title>Revisited historic fungal species revealed as producer of novel bioactive compounds through whole genome sequencing and comparative genomics.</title>
        <authorList>
            <person name="Vignolle G.A."/>
            <person name="Hochenegger N."/>
            <person name="Mach R.L."/>
            <person name="Mach-Aigner A.R."/>
            <person name="Javad Rahimi M."/>
            <person name="Salim K.A."/>
            <person name="Chan C.M."/>
            <person name="Lim L.B.L."/>
            <person name="Cai F."/>
            <person name="Druzhinina I.S."/>
            <person name="U'Ren J.M."/>
            <person name="Derntl C."/>
        </authorList>
    </citation>
    <scope>NUCLEOTIDE SEQUENCE</scope>
    <source>
        <strain evidence="4">TUCIM 5799</strain>
    </source>
</reference>
<dbReference type="SUPFAM" id="SSF52833">
    <property type="entry name" value="Thioredoxin-like"/>
    <property type="match status" value="1"/>
</dbReference>
<evidence type="ECO:0000259" key="3">
    <source>
        <dbReference type="PROSITE" id="PS50405"/>
    </source>
</evidence>
<protein>
    <recommendedName>
        <fullName evidence="6">Glutathione S-transferase</fullName>
    </recommendedName>
</protein>
<evidence type="ECO:0000259" key="2">
    <source>
        <dbReference type="PROSITE" id="PS50404"/>
    </source>
</evidence>
<dbReference type="SFLD" id="SFLDG00358">
    <property type="entry name" value="Main_(cytGST)"/>
    <property type="match status" value="1"/>
</dbReference>
<dbReference type="InterPro" id="IPR040079">
    <property type="entry name" value="Glutathione_S-Trfase"/>
</dbReference>
<dbReference type="PANTHER" id="PTHR44051:SF9">
    <property type="entry name" value="GLUTATHIONE S-TRANSFERASE 1"/>
    <property type="match status" value="1"/>
</dbReference>
<evidence type="ECO:0008006" key="6">
    <source>
        <dbReference type="Google" id="ProtNLM"/>
    </source>
</evidence>
<dbReference type="EMBL" id="JAFIMR010000034">
    <property type="protein sequence ID" value="KAI1859437.1"/>
    <property type="molecule type" value="Genomic_DNA"/>
</dbReference>
<accession>A0A9P9WEM0</accession>
<dbReference type="Gene3D" id="1.20.1050.10">
    <property type="match status" value="1"/>
</dbReference>
<sequence length="241" mass="27081">MALELYHLHLSQSERVVWLLEEMQIPYNLHVFKRDPKTGLAPDDLKAINPAGTAPYFRDTSVSPEVAISESGATVSYILSVYSAGSNGTRLVRTPEDPDFATYLEWFHYANGSLHASISRLMYFQFSGMPSDSPMVQRLRGKLAGQLKMIDDHLGKNQWFAGKDLSAADCMIMFSLSTMRGIYPIDLGPYANILRWLRDVAARPAYRKAIEKGDEGMDPLIEPNARRFTEIEAFRGALEKA</sequence>
<dbReference type="Pfam" id="PF00043">
    <property type="entry name" value="GST_C"/>
    <property type="match status" value="1"/>
</dbReference>
<dbReference type="SUPFAM" id="SSF47616">
    <property type="entry name" value="GST C-terminal domain-like"/>
    <property type="match status" value="1"/>
</dbReference>
<dbReference type="PROSITE" id="PS50405">
    <property type="entry name" value="GST_CTER"/>
    <property type="match status" value="1"/>
</dbReference>
<keyword evidence="5" id="KW-1185">Reference proteome</keyword>
<evidence type="ECO:0000313" key="4">
    <source>
        <dbReference type="EMBL" id="KAI1859437.1"/>
    </source>
</evidence>
<comment type="similarity">
    <text evidence="1">Belongs to the GST superfamily.</text>
</comment>
<dbReference type="PROSITE" id="PS50404">
    <property type="entry name" value="GST_NTER"/>
    <property type="match status" value="1"/>
</dbReference>
<dbReference type="InterPro" id="IPR036282">
    <property type="entry name" value="Glutathione-S-Trfase_C_sf"/>
</dbReference>
<dbReference type="AlphaFoldDB" id="A0A9P9WEM0"/>
<dbReference type="InterPro" id="IPR004046">
    <property type="entry name" value="GST_C"/>
</dbReference>
<feature type="domain" description="GST C-terminal" evidence="3">
    <location>
        <begin position="96"/>
        <end position="220"/>
    </location>
</feature>
<dbReference type="OrthoDB" id="2309723at2759"/>
<name>A0A9P9WEM0_9PEZI</name>
<gene>
    <name evidence="4" type="ORF">JX265_010440</name>
</gene>
<dbReference type="InterPro" id="IPR010987">
    <property type="entry name" value="Glutathione-S-Trfase_C-like"/>
</dbReference>
<dbReference type="Pfam" id="PF13409">
    <property type="entry name" value="GST_N_2"/>
    <property type="match status" value="1"/>
</dbReference>
<comment type="caution">
    <text evidence="4">The sequence shown here is derived from an EMBL/GenBank/DDBJ whole genome shotgun (WGS) entry which is preliminary data.</text>
</comment>
<evidence type="ECO:0000256" key="1">
    <source>
        <dbReference type="ARBA" id="ARBA00007409"/>
    </source>
</evidence>
<dbReference type="Gene3D" id="3.40.30.10">
    <property type="entry name" value="Glutaredoxin"/>
    <property type="match status" value="1"/>
</dbReference>
<dbReference type="PANTHER" id="PTHR44051">
    <property type="entry name" value="GLUTATHIONE S-TRANSFERASE-RELATED"/>
    <property type="match status" value="1"/>
</dbReference>
<evidence type="ECO:0000313" key="5">
    <source>
        <dbReference type="Proteomes" id="UP000829685"/>
    </source>
</evidence>
<dbReference type="SFLD" id="SFLDG01150">
    <property type="entry name" value="Main.1:_Beta-like"/>
    <property type="match status" value="1"/>
</dbReference>
<dbReference type="SFLD" id="SFLDS00019">
    <property type="entry name" value="Glutathione_Transferase_(cytos"/>
    <property type="match status" value="1"/>
</dbReference>
<organism evidence="4 5">
    <name type="scientific">Neoarthrinium moseri</name>
    <dbReference type="NCBI Taxonomy" id="1658444"/>
    <lineage>
        <taxon>Eukaryota</taxon>
        <taxon>Fungi</taxon>
        <taxon>Dikarya</taxon>
        <taxon>Ascomycota</taxon>
        <taxon>Pezizomycotina</taxon>
        <taxon>Sordariomycetes</taxon>
        <taxon>Xylariomycetidae</taxon>
        <taxon>Amphisphaeriales</taxon>
        <taxon>Apiosporaceae</taxon>
        <taxon>Neoarthrinium</taxon>
    </lineage>
</organism>